<reference evidence="1 2" key="1">
    <citation type="journal article" date="2012" name="Nucleic Acids Res.">
        <title>Sequencing of the smallest Apicomplexan genome from the human pathogen Babesia microti.</title>
        <authorList>
            <person name="Cornillot E."/>
            <person name="Hadj-Kaddour K."/>
            <person name="Dassouli A."/>
            <person name="Noel B."/>
            <person name="Ranwez V."/>
            <person name="Vacherie B."/>
            <person name="Augagneur Y."/>
            <person name="Bres V."/>
            <person name="Duclos A."/>
            <person name="Randazzo S."/>
            <person name="Carcy B."/>
            <person name="Debierre-Grockiego F."/>
            <person name="Delbecq S."/>
            <person name="Moubri-Menage K."/>
            <person name="Shams-Eldin H."/>
            <person name="Usmani-Brown S."/>
            <person name="Bringaud F."/>
            <person name="Wincker P."/>
            <person name="Vivares C.P."/>
            <person name="Schwarz R.T."/>
            <person name="Schetters T.P."/>
            <person name="Krause P.J."/>
            <person name="Gorenflot A."/>
            <person name="Berry V."/>
            <person name="Barbe V."/>
            <person name="Ben Mamoun C."/>
        </authorList>
    </citation>
    <scope>NUCLEOTIDE SEQUENCE [LARGE SCALE GENOMIC DNA]</scope>
    <source>
        <strain evidence="1 2">RI</strain>
    </source>
</reference>
<evidence type="ECO:0000313" key="2">
    <source>
        <dbReference type="Proteomes" id="UP000002899"/>
    </source>
</evidence>
<dbReference type="KEGG" id="bmic:BmR1_04g05422"/>
<reference evidence="1 2" key="2">
    <citation type="journal article" date="2013" name="PLoS ONE">
        <title>Whole genome mapping and re-organization of the nuclear and mitochondrial genomes of Babesia microti isolates.</title>
        <authorList>
            <person name="Cornillot E."/>
            <person name="Dassouli A."/>
            <person name="Garg A."/>
            <person name="Pachikara N."/>
            <person name="Randazzo S."/>
            <person name="Depoix D."/>
            <person name="Carcy B."/>
            <person name="Delbecq S."/>
            <person name="Frutos R."/>
            <person name="Silva J.C."/>
            <person name="Sutton R."/>
            <person name="Krause P.J."/>
            <person name="Mamoun C.B."/>
        </authorList>
    </citation>
    <scope>NUCLEOTIDE SEQUENCE [LARGE SCALE GENOMIC DNA]</scope>
    <source>
        <strain evidence="1 2">RI</strain>
    </source>
</reference>
<organism evidence="1 2">
    <name type="scientific">Babesia microti (strain RI)</name>
    <dbReference type="NCBI Taxonomy" id="1133968"/>
    <lineage>
        <taxon>Eukaryota</taxon>
        <taxon>Sar</taxon>
        <taxon>Alveolata</taxon>
        <taxon>Apicomplexa</taxon>
        <taxon>Aconoidasida</taxon>
        <taxon>Piroplasmida</taxon>
        <taxon>Babesiidae</taxon>
        <taxon>Babesia</taxon>
    </lineage>
</organism>
<proteinExistence type="predicted"/>
<name>A0A1N6LXE5_BABMR</name>
<dbReference type="Proteomes" id="UP000002899">
    <property type="component" value="Chromosome IV"/>
</dbReference>
<dbReference type="AlphaFoldDB" id="A0A1N6LXE5"/>
<dbReference type="EMBL" id="LN871599">
    <property type="protein sequence ID" value="SIO73550.1"/>
    <property type="molecule type" value="Genomic_DNA"/>
</dbReference>
<sequence>MCRIHFISILNYLKNRKNYIFGNLRAGDKICYISSIYIYTSGLWAYYLITSNILIDSKTLDTPLSLMLSSNLYNHFGPYLMPKLLNQESLNKLMSMPNDSNLIAMGNSIRAFNRIAVNRCAIDYAMTIIGDKNVVNDGVLHTNKLDIMDSYGNIWNFNKFLYLLCDPKLKLYNNVTNHSKFVNLLNSIESLMLNLPIEHWEVPYQYLKDLSMAAAEIEEEWIRERILFILSQFMRNQNNVRKLVIVEMKGIDLLFDVLNNGLTYKSDFNIFDYTQNILNEYPILKLLYTEFVSND</sequence>
<accession>A0A1N6LXE5</accession>
<reference evidence="1 2" key="3">
    <citation type="journal article" date="2016" name="Sci. Rep.">
        <title>Genome-wide diversity and gene expression profiling of Babesia microti isolates identify polymorphic genes that mediate host-pathogen interactions.</title>
        <authorList>
            <person name="Silva J.C."/>
            <person name="Cornillot E."/>
            <person name="McCracken C."/>
            <person name="Usmani-Brown S."/>
            <person name="Dwivedi A."/>
            <person name="Ifeonu O.O."/>
            <person name="Crabtree J."/>
            <person name="Gotia H.T."/>
            <person name="Virji A.Z."/>
            <person name="Reynes C."/>
            <person name="Colinge J."/>
            <person name="Kumar V."/>
            <person name="Lawres L."/>
            <person name="Pazzi J.E."/>
            <person name="Pablo J.V."/>
            <person name="Hung C."/>
            <person name="Brancato J."/>
            <person name="Kumari P."/>
            <person name="Orvis J."/>
            <person name="Tretina K."/>
            <person name="Chibucos M."/>
            <person name="Ott S."/>
            <person name="Sadzewicz L."/>
            <person name="Sengamalay N."/>
            <person name="Shetty A.C."/>
            <person name="Su Q."/>
            <person name="Tallon L."/>
            <person name="Fraser C.M."/>
            <person name="Frutos R."/>
            <person name="Molina D.M."/>
            <person name="Krause P.J."/>
            <person name="Ben Mamoun C."/>
        </authorList>
    </citation>
    <scope>NUCLEOTIDE SEQUENCE [LARGE SCALE GENOMIC DNA]</scope>
    <source>
        <strain evidence="1 2">RI</strain>
    </source>
</reference>
<dbReference type="RefSeq" id="XP_021337639.1">
    <property type="nucleotide sequence ID" value="XM_021482386.1"/>
</dbReference>
<keyword evidence="2" id="KW-1185">Reference proteome</keyword>
<evidence type="ECO:0000313" key="1">
    <source>
        <dbReference type="EMBL" id="SIO73550.1"/>
    </source>
</evidence>
<dbReference type="VEuPathDB" id="PiroplasmaDB:BmR1_04g05422"/>
<protein>
    <submittedName>
        <fullName evidence="1">Uncharacterized protein</fullName>
    </submittedName>
</protein>
<dbReference type="GeneID" id="24425728"/>